<dbReference type="FunFam" id="3.30.470.20:FF:000028">
    <property type="entry name" value="Methylcrotonoyl-CoA carboxylase subunit alpha, mitochondrial"/>
    <property type="match status" value="1"/>
</dbReference>
<dbReference type="InterPro" id="IPR001882">
    <property type="entry name" value="Biotin_BS"/>
</dbReference>
<keyword evidence="6" id="KW-0092">Biotin</keyword>
<dbReference type="InterPro" id="IPR011053">
    <property type="entry name" value="Single_hybrid_motif"/>
</dbReference>
<dbReference type="SMART" id="SM00878">
    <property type="entry name" value="Biotin_carb_C"/>
    <property type="match status" value="1"/>
</dbReference>
<evidence type="ECO:0000259" key="10">
    <source>
        <dbReference type="PROSITE" id="PS50979"/>
    </source>
</evidence>
<dbReference type="Pfam" id="PF00364">
    <property type="entry name" value="Biotin_lipoyl"/>
    <property type="match status" value="1"/>
</dbReference>
<dbReference type="RefSeq" id="WP_085882254.1">
    <property type="nucleotide sequence ID" value="NZ_FWFR01000001.1"/>
</dbReference>
<dbReference type="SUPFAM" id="SSF51246">
    <property type="entry name" value="Rudiment single hybrid motif"/>
    <property type="match status" value="1"/>
</dbReference>
<dbReference type="PROSITE" id="PS50968">
    <property type="entry name" value="BIOTINYL_LIPOYL"/>
    <property type="match status" value="1"/>
</dbReference>
<feature type="domain" description="ATP-grasp" evidence="9">
    <location>
        <begin position="122"/>
        <end position="319"/>
    </location>
</feature>
<accession>A0A1Y5S160</accession>
<dbReference type="FunFam" id="2.40.50.100:FF:000003">
    <property type="entry name" value="Acetyl-CoA carboxylase biotin carboxyl carrier protein"/>
    <property type="match status" value="1"/>
</dbReference>
<feature type="domain" description="Biotin carboxylation" evidence="10">
    <location>
        <begin position="3"/>
        <end position="448"/>
    </location>
</feature>
<protein>
    <submittedName>
        <fullName evidence="11">Acetyl-/propionyl-coenzyme A carboxylase alpha chain</fullName>
    </submittedName>
</protein>
<dbReference type="Proteomes" id="UP000193200">
    <property type="component" value="Unassembled WGS sequence"/>
</dbReference>
<keyword evidence="5" id="KW-0809">Transit peptide</keyword>
<dbReference type="GO" id="GO:0016874">
    <property type="term" value="F:ligase activity"/>
    <property type="evidence" value="ECO:0007669"/>
    <property type="project" value="UniProtKB-KW"/>
</dbReference>
<dbReference type="InterPro" id="IPR011054">
    <property type="entry name" value="Rudment_hybrid_motif"/>
</dbReference>
<evidence type="ECO:0000259" key="8">
    <source>
        <dbReference type="PROSITE" id="PS50968"/>
    </source>
</evidence>
<dbReference type="SUPFAM" id="SSF51230">
    <property type="entry name" value="Single hybrid motif"/>
    <property type="match status" value="1"/>
</dbReference>
<dbReference type="InterPro" id="IPR011764">
    <property type="entry name" value="Biotin_carboxylation_dom"/>
</dbReference>
<dbReference type="PROSITE" id="PS00188">
    <property type="entry name" value="BIOTIN"/>
    <property type="match status" value="1"/>
</dbReference>
<evidence type="ECO:0000256" key="5">
    <source>
        <dbReference type="ARBA" id="ARBA00022946"/>
    </source>
</evidence>
<dbReference type="PROSITE" id="PS50979">
    <property type="entry name" value="BC"/>
    <property type="match status" value="1"/>
</dbReference>
<evidence type="ECO:0000256" key="2">
    <source>
        <dbReference type="ARBA" id="ARBA00022598"/>
    </source>
</evidence>
<feature type="domain" description="Lipoyl-binding" evidence="8">
    <location>
        <begin position="583"/>
        <end position="652"/>
    </location>
</feature>
<keyword evidence="4 7" id="KW-0067">ATP-binding</keyword>
<dbReference type="OrthoDB" id="9763189at2"/>
<keyword evidence="2" id="KW-0436">Ligase</keyword>
<evidence type="ECO:0000259" key="9">
    <source>
        <dbReference type="PROSITE" id="PS50975"/>
    </source>
</evidence>
<dbReference type="PANTHER" id="PTHR18866">
    <property type="entry name" value="CARBOXYLASE:PYRUVATE/ACETYL-COA/PROPIONYL-COA CARBOXYLASE"/>
    <property type="match status" value="1"/>
</dbReference>
<evidence type="ECO:0000256" key="7">
    <source>
        <dbReference type="PROSITE-ProRule" id="PRU00409"/>
    </source>
</evidence>
<dbReference type="NCBIfam" id="NF006367">
    <property type="entry name" value="PRK08591.1"/>
    <property type="match status" value="1"/>
</dbReference>
<keyword evidence="3 7" id="KW-0547">Nucleotide-binding</keyword>
<dbReference type="PROSITE" id="PS00867">
    <property type="entry name" value="CPSASE_2"/>
    <property type="match status" value="1"/>
</dbReference>
<evidence type="ECO:0000256" key="6">
    <source>
        <dbReference type="ARBA" id="ARBA00023267"/>
    </source>
</evidence>
<dbReference type="InParanoid" id="A0A1Y5S160"/>
<dbReference type="Gene3D" id="2.40.50.100">
    <property type="match status" value="1"/>
</dbReference>
<dbReference type="Pfam" id="PF00289">
    <property type="entry name" value="Biotin_carb_N"/>
    <property type="match status" value="1"/>
</dbReference>
<dbReference type="Gene3D" id="3.30.470.20">
    <property type="entry name" value="ATP-grasp fold, B domain"/>
    <property type="match status" value="1"/>
</dbReference>
<evidence type="ECO:0000313" key="11">
    <source>
        <dbReference type="EMBL" id="SLN29281.1"/>
    </source>
</evidence>
<dbReference type="Pfam" id="PF02786">
    <property type="entry name" value="CPSase_L_D2"/>
    <property type="match status" value="1"/>
</dbReference>
<dbReference type="PANTHER" id="PTHR18866:SF33">
    <property type="entry name" value="METHYLCROTONOYL-COA CARBOXYLASE SUBUNIT ALPHA, MITOCHONDRIAL-RELATED"/>
    <property type="match status" value="1"/>
</dbReference>
<organism evidence="11 12">
    <name type="scientific">Oceanibacterium hippocampi</name>
    <dbReference type="NCBI Taxonomy" id="745714"/>
    <lineage>
        <taxon>Bacteria</taxon>
        <taxon>Pseudomonadati</taxon>
        <taxon>Pseudomonadota</taxon>
        <taxon>Alphaproteobacteria</taxon>
        <taxon>Sneathiellales</taxon>
        <taxon>Sneathiellaceae</taxon>
        <taxon>Oceanibacterium</taxon>
    </lineage>
</organism>
<evidence type="ECO:0000313" key="12">
    <source>
        <dbReference type="Proteomes" id="UP000193200"/>
    </source>
</evidence>
<dbReference type="GO" id="GO:0005524">
    <property type="term" value="F:ATP binding"/>
    <property type="evidence" value="ECO:0007669"/>
    <property type="project" value="UniProtKB-UniRule"/>
</dbReference>
<dbReference type="SUPFAM" id="SSF56059">
    <property type="entry name" value="Glutathione synthetase ATP-binding domain-like"/>
    <property type="match status" value="1"/>
</dbReference>
<proteinExistence type="predicted"/>
<name>A0A1Y5S160_9PROT</name>
<reference evidence="11 12" key="1">
    <citation type="submission" date="2017-03" db="EMBL/GenBank/DDBJ databases">
        <authorList>
            <person name="Afonso C.L."/>
            <person name="Miller P.J."/>
            <person name="Scott M.A."/>
            <person name="Spackman E."/>
            <person name="Goraichik I."/>
            <person name="Dimitrov K.M."/>
            <person name="Suarez D.L."/>
            <person name="Swayne D.E."/>
        </authorList>
    </citation>
    <scope>NUCLEOTIDE SEQUENCE [LARGE SCALE GENOMIC DNA]</scope>
    <source>
        <strain evidence="11 12">CECT 7691</strain>
    </source>
</reference>
<dbReference type="InterPro" id="IPR016185">
    <property type="entry name" value="PreATP-grasp_dom_sf"/>
</dbReference>
<dbReference type="CDD" id="cd06850">
    <property type="entry name" value="biotinyl_domain"/>
    <property type="match status" value="1"/>
</dbReference>
<evidence type="ECO:0000256" key="3">
    <source>
        <dbReference type="ARBA" id="ARBA00022741"/>
    </source>
</evidence>
<keyword evidence="12" id="KW-1185">Reference proteome</keyword>
<dbReference type="EMBL" id="FWFR01000001">
    <property type="protein sequence ID" value="SLN29281.1"/>
    <property type="molecule type" value="Genomic_DNA"/>
</dbReference>
<dbReference type="PROSITE" id="PS50975">
    <property type="entry name" value="ATP_GRASP"/>
    <property type="match status" value="1"/>
</dbReference>
<dbReference type="FunFam" id="3.30.1490.20:FF:000003">
    <property type="entry name" value="acetyl-CoA carboxylase isoform X1"/>
    <property type="match status" value="1"/>
</dbReference>
<dbReference type="SUPFAM" id="SSF52440">
    <property type="entry name" value="PreATP-grasp domain"/>
    <property type="match status" value="1"/>
</dbReference>
<dbReference type="InterPro" id="IPR005481">
    <property type="entry name" value="BC-like_N"/>
</dbReference>
<evidence type="ECO:0000256" key="1">
    <source>
        <dbReference type="ARBA" id="ARBA00001953"/>
    </source>
</evidence>
<dbReference type="InterPro" id="IPR005479">
    <property type="entry name" value="CPAse_ATP-bd"/>
</dbReference>
<dbReference type="InterPro" id="IPR000089">
    <property type="entry name" value="Biotin_lipoyl"/>
</dbReference>
<dbReference type="InterPro" id="IPR011761">
    <property type="entry name" value="ATP-grasp"/>
</dbReference>
<dbReference type="InterPro" id="IPR050856">
    <property type="entry name" value="Biotin_carboxylase_complex"/>
</dbReference>
<dbReference type="FunFam" id="3.40.50.20:FF:000010">
    <property type="entry name" value="Propionyl-CoA carboxylase subunit alpha"/>
    <property type="match status" value="1"/>
</dbReference>
<dbReference type="PROSITE" id="PS00866">
    <property type="entry name" value="CPSASE_1"/>
    <property type="match status" value="1"/>
</dbReference>
<evidence type="ECO:0000256" key="4">
    <source>
        <dbReference type="ARBA" id="ARBA00022840"/>
    </source>
</evidence>
<comment type="cofactor">
    <cofactor evidence="1">
        <name>biotin</name>
        <dbReference type="ChEBI" id="CHEBI:57586"/>
    </cofactor>
</comment>
<dbReference type="Pfam" id="PF02785">
    <property type="entry name" value="Biotin_carb_C"/>
    <property type="match status" value="1"/>
</dbReference>
<sequence length="663" mass="69911">MARFGKVLVANRGEIAVRVLRSARAAGYRTVAVYSDADADAPHVAQADEAIRIGPPEVAASYLSTEAILAAAARSGADAVHPGYGFLSENAAFAEACEAAGLTFIGPDPAAIRAMGDKAEAKRRMIAAGVPCIPGYEGEDQSDARLVRAAREIGFPVMIKASAGGGGRGMRLVAGPGGFEQALRAARSEALNGFGDGTLIVEKALPRPRHVEVQVFGDAHGNVIHLGERDCSVQRRHQKVIEEAPSPAVTPAIRAAMGEAAVKAAKSIAYRGAGTVEFLLDGDGAFYFMEMNTRLQVEHPVTEAITGLDLVDWQCRIAAGEELPLTQEEVVLDGHAIEARLYAEDPARDFLPGTGRVALWSPPEGPGIRVDHGLARDLEVSSWYDPMLAKIVARGRDRDEARRRLVRALGDCAILGLTTNRGFLLDCLEHDVFVAGEATTAFVGTDWTAPDPAAGAAPPGPAALALAALLFRNRGADSDGFAGFGSTGPRALPCRLRAGETEHAFTMTVARDGVAVATIGEQTLSIRILENADGQLRFDADGHRRRAAYAFAGKTLLLACDGREFSIENRLLAPPRKHDSAADGRILAPMTGRVVAVRAAADDRVGRGQCLLVIEAMKMEHEIVAPAAGRIAAIHVADGDQVAARKLLVEIASEPAGTAEGDR</sequence>
<dbReference type="InterPro" id="IPR005482">
    <property type="entry name" value="Biotin_COase_C"/>
</dbReference>
<gene>
    <name evidence="11" type="primary">accA1_1</name>
    <name evidence="11" type="ORF">OCH7691_00982</name>
</gene>
<dbReference type="AlphaFoldDB" id="A0A1Y5S160"/>
<dbReference type="GO" id="GO:0046872">
    <property type="term" value="F:metal ion binding"/>
    <property type="evidence" value="ECO:0007669"/>
    <property type="project" value="InterPro"/>
</dbReference>